<evidence type="ECO:0000259" key="15">
    <source>
        <dbReference type="PROSITE" id="PS50158"/>
    </source>
</evidence>
<keyword evidence="17" id="KW-1185">Reference proteome</keyword>
<evidence type="ECO:0000256" key="6">
    <source>
        <dbReference type="ARBA" id="ARBA00022833"/>
    </source>
</evidence>
<evidence type="ECO:0000256" key="5">
    <source>
        <dbReference type="ARBA" id="ARBA00022771"/>
    </source>
</evidence>
<feature type="compositionally biased region" description="Pro residues" evidence="14">
    <location>
        <begin position="460"/>
        <end position="498"/>
    </location>
</feature>
<keyword evidence="8 12" id="KW-0508">mRNA splicing</keyword>
<dbReference type="Gene3D" id="4.10.60.10">
    <property type="entry name" value="Zinc finger, CCHC-type"/>
    <property type="match status" value="1"/>
</dbReference>
<dbReference type="EMBL" id="BDSP01000203">
    <property type="protein sequence ID" value="GAX23612.1"/>
    <property type="molecule type" value="Genomic_DNA"/>
</dbReference>
<dbReference type="InterPro" id="IPR001878">
    <property type="entry name" value="Znf_CCHC"/>
</dbReference>
<dbReference type="GO" id="GO:0045131">
    <property type="term" value="F:pre-mRNA branch point binding"/>
    <property type="evidence" value="ECO:0007669"/>
    <property type="project" value="UniProtKB-UniRule"/>
</dbReference>
<dbReference type="InterPro" id="IPR036612">
    <property type="entry name" value="KH_dom_type_1_sf"/>
</dbReference>
<dbReference type="SUPFAM" id="SSF54791">
    <property type="entry name" value="Eukaryotic type KH-domain (KH-domain type I)"/>
    <property type="match status" value="1"/>
</dbReference>
<dbReference type="Pfam" id="PF16275">
    <property type="entry name" value="SF1-HH"/>
    <property type="match status" value="1"/>
</dbReference>
<feature type="region of interest" description="Disordered" evidence="14">
    <location>
        <begin position="431"/>
        <end position="565"/>
    </location>
</feature>
<comment type="subcellular location">
    <subcellularLocation>
        <location evidence="1 12">Nucleus</location>
    </subcellularLocation>
</comment>
<evidence type="ECO:0000256" key="7">
    <source>
        <dbReference type="ARBA" id="ARBA00022884"/>
    </source>
</evidence>
<keyword evidence="13" id="KW-0175">Coiled coil</keyword>
<dbReference type="GO" id="GO:0005681">
    <property type="term" value="C:spliceosomal complex"/>
    <property type="evidence" value="ECO:0007669"/>
    <property type="project" value="UniProtKB-KW"/>
</dbReference>
<dbReference type="PROSITE" id="PS50084">
    <property type="entry name" value="KH_TYPE_1"/>
    <property type="match status" value="1"/>
</dbReference>
<organism evidence="16 17">
    <name type="scientific">Fistulifera solaris</name>
    <name type="common">Oleaginous diatom</name>
    <dbReference type="NCBI Taxonomy" id="1519565"/>
    <lineage>
        <taxon>Eukaryota</taxon>
        <taxon>Sar</taxon>
        <taxon>Stramenopiles</taxon>
        <taxon>Ochrophyta</taxon>
        <taxon>Bacillariophyta</taxon>
        <taxon>Bacillariophyceae</taxon>
        <taxon>Bacillariophycidae</taxon>
        <taxon>Naviculales</taxon>
        <taxon>Naviculaceae</taxon>
        <taxon>Fistulifera</taxon>
    </lineage>
</organism>
<dbReference type="InterPro" id="IPR004087">
    <property type="entry name" value="KH_dom"/>
</dbReference>
<evidence type="ECO:0000256" key="12">
    <source>
        <dbReference type="RuleBase" id="RU367126"/>
    </source>
</evidence>
<sequence>MGQDSESAAEFVDTVRREHVAMKTWYNEGQSSAAKELKEKYGEYPGLWKEVLNWRGWKEARKEYLKHQQQSEGSEVPRKRKSRWGSANNNNSNDDDPSKRRSRWGDNNNGTNLPPPPVAPIVPQLVLPGVNMPLNLPPDKQEQMRHLQAQLRDINDKLESLEREAARVDALPRGHRERSPSPPPIYGPDGMRKNTRAVRWRERYSAERQDILERIMNLNPNVQARKTMSHLLVRKRVNKVPIPIEKHPNYNFIGLIIGPRGKTQKELEAKTGCKIAIRGKGSVKEGARGRRDGKVMEGDNEPLHVVITGDDQRAVDAATDMIEQMLVVIDDEKNVHKQQQLRELALLNGTLKEDEFCDICGEKGHRAFECPKRFAMNNNRPLVKCAICGDTSHPTRDCTRQPSIVDPSNPQEQQQIDSEYLSFMAELDGKKANEPTAQPPSGLPHPTTNPVTAGGNTAASPPPPPFEQLPPPPPPSMAPAGHLPPPPQQVTLPPPPVPAVNQSYYGAQPAAQPPYGGAQASYQHGHQQQAQQVRPGEETSSWDPSAYYGYGGQGQASSGFNWWEK</sequence>
<keyword evidence="6 12" id="KW-0862">Zinc</keyword>
<dbReference type="GO" id="GO:0008270">
    <property type="term" value="F:zinc ion binding"/>
    <property type="evidence" value="ECO:0007669"/>
    <property type="project" value="UniProtKB-UniRule"/>
</dbReference>
<feature type="domain" description="CCHC-type" evidence="15">
    <location>
        <begin position="357"/>
        <end position="372"/>
    </location>
</feature>
<evidence type="ECO:0000256" key="10">
    <source>
        <dbReference type="PROSITE-ProRule" id="PRU00047"/>
    </source>
</evidence>
<dbReference type="InterPro" id="IPR032570">
    <property type="entry name" value="SF1-HH"/>
</dbReference>
<comment type="similarity">
    <text evidence="2 12">Belongs to the BBP/SF1 family.</text>
</comment>
<keyword evidence="5 10" id="KW-0863">Zinc-finger</keyword>
<feature type="region of interest" description="Disordered" evidence="14">
    <location>
        <begin position="62"/>
        <end position="120"/>
    </location>
</feature>
<evidence type="ECO:0000256" key="4">
    <source>
        <dbReference type="ARBA" id="ARBA00022723"/>
    </source>
</evidence>
<dbReference type="PROSITE" id="PS50158">
    <property type="entry name" value="ZF_CCHC"/>
    <property type="match status" value="1"/>
</dbReference>
<dbReference type="SMART" id="SM00343">
    <property type="entry name" value="ZnF_C2HC"/>
    <property type="match status" value="2"/>
</dbReference>
<feature type="compositionally biased region" description="Polar residues" evidence="14">
    <location>
        <begin position="400"/>
        <end position="414"/>
    </location>
</feature>
<evidence type="ECO:0000313" key="17">
    <source>
        <dbReference type="Proteomes" id="UP000198406"/>
    </source>
</evidence>
<dbReference type="InterPro" id="IPR036875">
    <property type="entry name" value="Znf_CCHC_sf"/>
</dbReference>
<evidence type="ECO:0000256" key="8">
    <source>
        <dbReference type="ARBA" id="ARBA00023187"/>
    </source>
</evidence>
<comment type="caution">
    <text evidence="16">The sequence shown here is derived from an EMBL/GenBank/DDBJ whole genome shotgun (WGS) entry which is preliminary data.</text>
</comment>
<feature type="coiled-coil region" evidence="13">
    <location>
        <begin position="144"/>
        <end position="171"/>
    </location>
</feature>
<dbReference type="OrthoDB" id="6777263at2759"/>
<comment type="function">
    <text evidence="12">Necessary for the splicing of pre-mRNA. Has a role in the recognition of the branch site (5'-UACUAAC-3'), the pyrimidine tract and the 3'-splice site at the 3'-end of introns.</text>
</comment>
<feature type="compositionally biased region" description="Low complexity" evidence="14">
    <location>
        <begin position="504"/>
        <end position="532"/>
    </location>
</feature>
<keyword evidence="7 11" id="KW-0694">RNA-binding</keyword>
<gene>
    <name evidence="16" type="ORF">FisN_12Hh184</name>
</gene>
<dbReference type="GO" id="GO:0003729">
    <property type="term" value="F:mRNA binding"/>
    <property type="evidence" value="ECO:0007669"/>
    <property type="project" value="TreeGrafter"/>
</dbReference>
<dbReference type="InterPro" id="IPR047086">
    <property type="entry name" value="SF1-HH_sf"/>
</dbReference>
<evidence type="ECO:0000256" key="2">
    <source>
        <dbReference type="ARBA" id="ARBA00010382"/>
    </source>
</evidence>
<dbReference type="PANTHER" id="PTHR11208:SF45">
    <property type="entry name" value="SPLICING FACTOR 1"/>
    <property type="match status" value="1"/>
</dbReference>
<protein>
    <recommendedName>
        <fullName evidence="12">Branchpoint-bridging protein</fullName>
    </recommendedName>
</protein>
<proteinExistence type="inferred from homology"/>
<accession>A0A1Z5KBU4</accession>
<dbReference type="Gene3D" id="3.30.1370.10">
    <property type="entry name" value="K Homology domain, type 1"/>
    <property type="match status" value="1"/>
</dbReference>
<keyword evidence="3 12" id="KW-0507">mRNA processing</keyword>
<dbReference type="GO" id="GO:0000398">
    <property type="term" value="P:mRNA splicing, via spliceosome"/>
    <property type="evidence" value="ECO:0007669"/>
    <property type="project" value="UniProtKB-UniRule"/>
</dbReference>
<dbReference type="InterPro" id="IPR055256">
    <property type="entry name" value="KH_1_KHDC4/BBP-like"/>
</dbReference>
<keyword evidence="9 12" id="KW-0539">Nucleus</keyword>
<evidence type="ECO:0000256" key="13">
    <source>
        <dbReference type="SAM" id="Coils"/>
    </source>
</evidence>
<evidence type="ECO:0000256" key="3">
    <source>
        <dbReference type="ARBA" id="ARBA00022664"/>
    </source>
</evidence>
<evidence type="ECO:0000256" key="11">
    <source>
        <dbReference type="PROSITE-ProRule" id="PRU00117"/>
    </source>
</evidence>
<evidence type="ECO:0000256" key="1">
    <source>
        <dbReference type="ARBA" id="ARBA00004123"/>
    </source>
</evidence>
<evidence type="ECO:0000256" key="14">
    <source>
        <dbReference type="SAM" id="MobiDB-lite"/>
    </source>
</evidence>
<reference evidence="16 17" key="1">
    <citation type="journal article" date="2015" name="Plant Cell">
        <title>Oil accumulation by the oleaginous diatom Fistulifera solaris as revealed by the genome and transcriptome.</title>
        <authorList>
            <person name="Tanaka T."/>
            <person name="Maeda Y."/>
            <person name="Veluchamy A."/>
            <person name="Tanaka M."/>
            <person name="Abida H."/>
            <person name="Marechal E."/>
            <person name="Bowler C."/>
            <person name="Muto M."/>
            <person name="Sunaga Y."/>
            <person name="Tanaka M."/>
            <person name="Yoshino T."/>
            <person name="Taniguchi T."/>
            <person name="Fukuda Y."/>
            <person name="Nemoto M."/>
            <person name="Matsumoto M."/>
            <person name="Wong P.S."/>
            <person name="Aburatani S."/>
            <person name="Fujibuchi W."/>
        </authorList>
    </citation>
    <scope>NUCLEOTIDE SEQUENCE [LARGE SCALE GENOMIC DNA]</scope>
    <source>
        <strain evidence="16 17">JPCC DA0580</strain>
    </source>
</reference>
<dbReference type="SUPFAM" id="SSF57756">
    <property type="entry name" value="Retrovirus zinc finger-like domains"/>
    <property type="match status" value="1"/>
</dbReference>
<evidence type="ECO:0000256" key="9">
    <source>
        <dbReference type="ARBA" id="ARBA00023242"/>
    </source>
</evidence>
<dbReference type="InParanoid" id="A0A1Z5KBU4"/>
<dbReference type="PANTHER" id="PTHR11208">
    <property type="entry name" value="RNA-BINDING PROTEIN RELATED"/>
    <property type="match status" value="1"/>
</dbReference>
<feature type="region of interest" description="Disordered" evidence="14">
    <location>
        <begin position="394"/>
        <end position="414"/>
    </location>
</feature>
<dbReference type="Gene3D" id="6.10.140.1790">
    <property type="match status" value="1"/>
</dbReference>
<feature type="compositionally biased region" description="Polar residues" evidence="14">
    <location>
        <begin position="446"/>
        <end position="457"/>
    </location>
</feature>
<name>A0A1Z5KBU4_FISSO</name>
<dbReference type="GO" id="GO:0048024">
    <property type="term" value="P:regulation of mRNA splicing, via spliceosome"/>
    <property type="evidence" value="ECO:0007669"/>
    <property type="project" value="TreeGrafter"/>
</dbReference>
<keyword evidence="12" id="KW-0747">Spliceosome</keyword>
<dbReference type="SMART" id="SM00322">
    <property type="entry name" value="KH"/>
    <property type="match status" value="1"/>
</dbReference>
<feature type="region of interest" description="Disordered" evidence="14">
    <location>
        <begin position="171"/>
        <end position="198"/>
    </location>
</feature>
<dbReference type="Proteomes" id="UP000198406">
    <property type="component" value="Unassembled WGS sequence"/>
</dbReference>
<dbReference type="InterPro" id="IPR045071">
    <property type="entry name" value="BBP-like"/>
</dbReference>
<dbReference type="CDD" id="cd02395">
    <property type="entry name" value="KH-I_BBP"/>
    <property type="match status" value="1"/>
</dbReference>
<dbReference type="AlphaFoldDB" id="A0A1Z5KBU4"/>
<keyword evidence="4 12" id="KW-0479">Metal-binding</keyword>
<evidence type="ECO:0000313" key="16">
    <source>
        <dbReference type="EMBL" id="GAX23612.1"/>
    </source>
</evidence>
<dbReference type="Pfam" id="PF22675">
    <property type="entry name" value="KH-I_KHDC4-BBP"/>
    <property type="match status" value="1"/>
</dbReference>